<name>A0A438JG89_VITVI</name>
<evidence type="ECO:0000313" key="9">
    <source>
        <dbReference type="Proteomes" id="UP000288805"/>
    </source>
</evidence>
<comment type="subcellular location">
    <subcellularLocation>
        <location evidence="1">Membrane</location>
        <topology evidence="1">Multi-pass membrane protein</topology>
    </subcellularLocation>
</comment>
<feature type="transmembrane region" description="Helical" evidence="6">
    <location>
        <begin position="103"/>
        <end position="124"/>
    </location>
</feature>
<feature type="transmembrane region" description="Helical" evidence="6">
    <location>
        <begin position="203"/>
        <end position="226"/>
    </location>
</feature>
<evidence type="ECO:0000256" key="7">
    <source>
        <dbReference type="SAM" id="MobiDB-lite"/>
    </source>
</evidence>
<feature type="transmembrane region" description="Helical" evidence="6">
    <location>
        <begin position="57"/>
        <end position="83"/>
    </location>
</feature>
<sequence length="555" mass="60617">MGSQDDQLHTPILESMQRSSSTGSTFESSSELEKVLSDLQLPWLRRLRTATWIELKLLFRLAAPAVLVYLINNAMSLSTRVFAGHLGNLELAAASLGNSGIQLFAYGLMLGMGSAVETLCGQAYGANRSEMLGIYLQRATVVLTATGFPLTVIYVFAKPILLLLGESSAVASAAAVFVYGLIPQIFAYAVNFPIQKFLQAQSIVAPSAIISAATLAVHLLLSWVAVYKLGMGLIGASLVLSLSWWVIVGAQFVYILISDRCKYTWTGFSLQAFSGLWEFLKLSAASAVMLCLETWYFQMLVLIAGLLKNPELALDSLSICMAINGLLFMVSVGFNAAASVRVSNELGAGNPKSAAFSVVLVNLVSLIIAVIEAIVVLSLRHVISYAFTGGATVAKEVSDLCPFLAVTLILNGVQPVLSGVAVGCGWQAFVAYVNVGCYYVVGIPLGCVLGFKFDLGAKGIWSGMIGGTVMQTLILVWVTYRTDWSKEVNFSNYSNRFLFFPKCLSLPNYISWVRREVFRYDKEAFNLHHWDFQVEKAKQRLDKWEDKEDQPLLKD</sequence>
<dbReference type="GO" id="GO:0016020">
    <property type="term" value="C:membrane"/>
    <property type="evidence" value="ECO:0007669"/>
    <property type="project" value="UniProtKB-SubCell"/>
</dbReference>
<feature type="transmembrane region" description="Helical" evidence="6">
    <location>
        <begin position="232"/>
        <end position="256"/>
    </location>
</feature>
<feature type="transmembrane region" description="Helical" evidence="6">
    <location>
        <begin position="429"/>
        <end position="451"/>
    </location>
</feature>
<feature type="region of interest" description="Disordered" evidence="7">
    <location>
        <begin position="1"/>
        <end position="26"/>
    </location>
</feature>
<comment type="caution">
    <text evidence="8">The sequence shown here is derived from an EMBL/GenBank/DDBJ whole genome shotgun (WGS) entry which is preliminary data.</text>
</comment>
<organism evidence="8 9">
    <name type="scientific">Vitis vinifera</name>
    <name type="common">Grape</name>
    <dbReference type="NCBI Taxonomy" id="29760"/>
    <lineage>
        <taxon>Eukaryota</taxon>
        <taxon>Viridiplantae</taxon>
        <taxon>Streptophyta</taxon>
        <taxon>Embryophyta</taxon>
        <taxon>Tracheophyta</taxon>
        <taxon>Spermatophyta</taxon>
        <taxon>Magnoliopsida</taxon>
        <taxon>eudicotyledons</taxon>
        <taxon>Gunneridae</taxon>
        <taxon>Pentapetalae</taxon>
        <taxon>rosids</taxon>
        <taxon>Vitales</taxon>
        <taxon>Vitaceae</taxon>
        <taxon>Viteae</taxon>
        <taxon>Vitis</taxon>
    </lineage>
</organism>
<accession>A0A438JG89</accession>
<feature type="transmembrane region" description="Helical" evidence="6">
    <location>
        <begin position="400"/>
        <end position="423"/>
    </location>
</feature>
<dbReference type="AlphaFoldDB" id="A0A438JG89"/>
<dbReference type="GO" id="GO:0042910">
    <property type="term" value="F:xenobiotic transmembrane transporter activity"/>
    <property type="evidence" value="ECO:0007669"/>
    <property type="project" value="InterPro"/>
</dbReference>
<feature type="transmembrane region" description="Helical" evidence="6">
    <location>
        <begin position="460"/>
        <end position="480"/>
    </location>
</feature>
<feature type="transmembrane region" description="Helical" evidence="6">
    <location>
        <begin position="354"/>
        <end position="379"/>
    </location>
</feature>
<keyword evidence="5 6" id="KW-0472">Membrane</keyword>
<dbReference type="NCBIfam" id="TIGR00797">
    <property type="entry name" value="matE"/>
    <property type="match status" value="1"/>
</dbReference>
<dbReference type="GO" id="GO:1990961">
    <property type="term" value="P:xenobiotic detoxification by transmembrane export across the plasma membrane"/>
    <property type="evidence" value="ECO:0007669"/>
    <property type="project" value="InterPro"/>
</dbReference>
<dbReference type="EMBL" id="QGNW01000043">
    <property type="protein sequence ID" value="RVX07971.1"/>
    <property type="molecule type" value="Genomic_DNA"/>
</dbReference>
<dbReference type="PANTHER" id="PTHR11206">
    <property type="entry name" value="MULTIDRUG RESISTANCE PROTEIN"/>
    <property type="match status" value="1"/>
</dbReference>
<evidence type="ECO:0000256" key="5">
    <source>
        <dbReference type="ARBA" id="ARBA00023136"/>
    </source>
</evidence>
<dbReference type="Pfam" id="PF01554">
    <property type="entry name" value="MatE"/>
    <property type="match status" value="2"/>
</dbReference>
<protein>
    <recommendedName>
        <fullName evidence="6">Protein DETOXIFICATION</fullName>
    </recommendedName>
    <alternativeName>
        <fullName evidence="6">Multidrug and toxic compound extrusion protein</fullName>
    </alternativeName>
</protein>
<feature type="transmembrane region" description="Helical" evidence="6">
    <location>
        <begin position="319"/>
        <end position="342"/>
    </location>
</feature>
<dbReference type="Proteomes" id="UP000288805">
    <property type="component" value="Unassembled WGS sequence"/>
</dbReference>
<dbReference type="GO" id="GO:0015297">
    <property type="term" value="F:antiporter activity"/>
    <property type="evidence" value="ECO:0007669"/>
    <property type="project" value="InterPro"/>
</dbReference>
<reference evidence="8 9" key="1">
    <citation type="journal article" date="2018" name="PLoS Genet.">
        <title>Population sequencing reveals clonal diversity and ancestral inbreeding in the grapevine cultivar Chardonnay.</title>
        <authorList>
            <person name="Roach M.J."/>
            <person name="Johnson D.L."/>
            <person name="Bohlmann J."/>
            <person name="van Vuuren H.J."/>
            <person name="Jones S.J."/>
            <person name="Pretorius I.S."/>
            <person name="Schmidt S.A."/>
            <person name="Borneman A.R."/>
        </authorList>
    </citation>
    <scope>NUCLEOTIDE SEQUENCE [LARGE SCALE GENOMIC DNA]</scope>
    <source>
        <strain evidence="9">cv. Chardonnay</strain>
        <tissue evidence="8">Leaf</tissue>
    </source>
</reference>
<keyword evidence="3 6" id="KW-0812">Transmembrane</keyword>
<evidence type="ECO:0000256" key="6">
    <source>
        <dbReference type="RuleBase" id="RU004914"/>
    </source>
</evidence>
<evidence type="ECO:0000313" key="8">
    <source>
        <dbReference type="EMBL" id="RVX07971.1"/>
    </source>
</evidence>
<proteinExistence type="inferred from homology"/>
<gene>
    <name evidence="8" type="primary">DTX40_4</name>
    <name evidence="8" type="ORF">CK203_014737</name>
</gene>
<evidence type="ECO:0000256" key="4">
    <source>
        <dbReference type="ARBA" id="ARBA00022989"/>
    </source>
</evidence>
<feature type="transmembrane region" description="Helical" evidence="6">
    <location>
        <begin position="136"/>
        <end position="157"/>
    </location>
</feature>
<dbReference type="InterPro" id="IPR045069">
    <property type="entry name" value="MATE_euk"/>
</dbReference>
<evidence type="ECO:0000256" key="3">
    <source>
        <dbReference type="ARBA" id="ARBA00022692"/>
    </source>
</evidence>
<keyword evidence="4 6" id="KW-1133">Transmembrane helix</keyword>
<evidence type="ECO:0000256" key="2">
    <source>
        <dbReference type="ARBA" id="ARBA00010199"/>
    </source>
</evidence>
<dbReference type="CDD" id="cd13132">
    <property type="entry name" value="MATE_eukaryotic"/>
    <property type="match status" value="1"/>
</dbReference>
<dbReference type="InterPro" id="IPR002528">
    <property type="entry name" value="MATE_fam"/>
</dbReference>
<evidence type="ECO:0000256" key="1">
    <source>
        <dbReference type="ARBA" id="ARBA00004141"/>
    </source>
</evidence>
<comment type="similarity">
    <text evidence="2 6">Belongs to the multi antimicrobial extrusion (MATE) (TC 2.A.66.1) family.</text>
</comment>
<feature type="transmembrane region" description="Helical" evidence="6">
    <location>
        <begin position="286"/>
        <end position="307"/>
    </location>
</feature>
<feature type="transmembrane region" description="Helical" evidence="6">
    <location>
        <begin position="169"/>
        <end position="191"/>
    </location>
</feature>